<organism evidence="1">
    <name type="scientific">Anguilla anguilla</name>
    <name type="common">European freshwater eel</name>
    <name type="synonym">Muraena anguilla</name>
    <dbReference type="NCBI Taxonomy" id="7936"/>
    <lineage>
        <taxon>Eukaryota</taxon>
        <taxon>Metazoa</taxon>
        <taxon>Chordata</taxon>
        <taxon>Craniata</taxon>
        <taxon>Vertebrata</taxon>
        <taxon>Euteleostomi</taxon>
        <taxon>Actinopterygii</taxon>
        <taxon>Neopterygii</taxon>
        <taxon>Teleostei</taxon>
        <taxon>Anguilliformes</taxon>
        <taxon>Anguillidae</taxon>
        <taxon>Anguilla</taxon>
    </lineage>
</organism>
<name>A0A0E9V212_ANGAN</name>
<dbReference type="AlphaFoldDB" id="A0A0E9V212"/>
<accession>A0A0E9V212</accession>
<dbReference type="Gene3D" id="3.30.420.10">
    <property type="entry name" value="Ribonuclease H-like superfamily/Ribonuclease H"/>
    <property type="match status" value="1"/>
</dbReference>
<evidence type="ECO:0000313" key="1">
    <source>
        <dbReference type="EMBL" id="JAH72026.1"/>
    </source>
</evidence>
<reference evidence="1" key="1">
    <citation type="submission" date="2014-11" db="EMBL/GenBank/DDBJ databases">
        <authorList>
            <person name="Amaro Gonzalez C."/>
        </authorList>
    </citation>
    <scope>NUCLEOTIDE SEQUENCE</scope>
</reference>
<dbReference type="InterPro" id="IPR036397">
    <property type="entry name" value="RNaseH_sf"/>
</dbReference>
<sequence>MKVFEWPSQSPDVNRIEMLWQDLKQAVHAQNPTNLSVLTVVQRRMG</sequence>
<dbReference type="EMBL" id="GBXM01036551">
    <property type="protein sequence ID" value="JAH72026.1"/>
    <property type="molecule type" value="Transcribed_RNA"/>
</dbReference>
<dbReference type="GO" id="GO:0003676">
    <property type="term" value="F:nucleic acid binding"/>
    <property type="evidence" value="ECO:0007669"/>
    <property type="project" value="InterPro"/>
</dbReference>
<reference evidence="1" key="2">
    <citation type="journal article" date="2015" name="Fish Shellfish Immunol.">
        <title>Early steps in the European eel (Anguilla anguilla)-Vibrio vulnificus interaction in the gills: Role of the RtxA13 toxin.</title>
        <authorList>
            <person name="Callol A."/>
            <person name="Pajuelo D."/>
            <person name="Ebbesson L."/>
            <person name="Teles M."/>
            <person name="MacKenzie S."/>
            <person name="Amaro C."/>
        </authorList>
    </citation>
    <scope>NUCLEOTIDE SEQUENCE</scope>
</reference>
<proteinExistence type="predicted"/>
<evidence type="ECO:0008006" key="2">
    <source>
        <dbReference type="Google" id="ProtNLM"/>
    </source>
</evidence>
<protein>
    <recommendedName>
        <fullName evidence="2">Tc1-like transposase DDE domain-containing protein</fullName>
    </recommendedName>
</protein>